<keyword evidence="3" id="KW-1185">Reference proteome</keyword>
<comment type="similarity">
    <text evidence="1">Belongs to the ROK (NagC/XylR) family.</text>
</comment>
<dbReference type="Pfam" id="PF00480">
    <property type="entry name" value="ROK"/>
    <property type="match status" value="1"/>
</dbReference>
<evidence type="ECO:0000313" key="2">
    <source>
        <dbReference type="EMBL" id="TPQ16491.1"/>
    </source>
</evidence>
<dbReference type="EMBL" id="VCHX02000329">
    <property type="protein sequence ID" value="TPQ16491.1"/>
    <property type="molecule type" value="Genomic_DNA"/>
</dbReference>
<dbReference type="SUPFAM" id="SSF46785">
    <property type="entry name" value="Winged helix' DNA-binding domain"/>
    <property type="match status" value="1"/>
</dbReference>
<accession>A0A505DHI5</accession>
<dbReference type="Gene3D" id="1.10.10.10">
    <property type="entry name" value="Winged helix-like DNA-binding domain superfamily/Winged helix DNA-binding domain"/>
    <property type="match status" value="1"/>
</dbReference>
<sequence>MKAGPSQEEIRRHNLGTLLRHVHIGGSMSRAVLADRMGLNRSTILGLVSELASVGLVREELPRDTGRAGRPSLVVRPESDQVYVLSFDVGVERLTAARIGLGGVFLDRRETRVRPDRRDAGEVTEVLAGFARQMMDTARHGTNCVGVGAAVRGTVRRTDGLVRSASYIDWEDEEFGAGLTRRLDLGLPVAVGNEASLGALAEHLRGAGTGCQDLVYLHGDIGIGGGVITGGQLLGGDCGYGGEIGHMVVNPRGGRRCGCGARGCLEAEAGERALLEAAQRDPSATGREAVRAVIEAADRGDISARAALHDVGDWLGIGVANLVNILNPRTVIFGGTLREVFLGSAAQIRSRINSHALAASRENLRLRVGELGDNGVLIGAAELAFSTILAGPLEALARTTP</sequence>
<dbReference type="AlphaFoldDB" id="A0A505DHI5"/>
<dbReference type="InterPro" id="IPR000600">
    <property type="entry name" value="ROK"/>
</dbReference>
<proteinExistence type="inferred from homology"/>
<evidence type="ECO:0000256" key="1">
    <source>
        <dbReference type="ARBA" id="ARBA00006479"/>
    </source>
</evidence>
<dbReference type="InterPro" id="IPR043129">
    <property type="entry name" value="ATPase_NBD"/>
</dbReference>
<dbReference type="SUPFAM" id="SSF53067">
    <property type="entry name" value="Actin-like ATPase domain"/>
    <property type="match status" value="1"/>
</dbReference>
<gene>
    <name evidence="2" type="ORF">FGD71_041425</name>
</gene>
<dbReference type="PANTHER" id="PTHR18964">
    <property type="entry name" value="ROK (REPRESSOR, ORF, KINASE) FAMILY"/>
    <property type="match status" value="1"/>
</dbReference>
<dbReference type="RefSeq" id="WP_119105736.1">
    <property type="nucleotide sequence ID" value="NZ_QXMJ01000329.1"/>
</dbReference>
<dbReference type="PANTHER" id="PTHR18964:SF149">
    <property type="entry name" value="BIFUNCTIONAL UDP-N-ACETYLGLUCOSAMINE 2-EPIMERASE_N-ACETYLMANNOSAMINE KINASE"/>
    <property type="match status" value="1"/>
</dbReference>
<comment type="caution">
    <text evidence="2">The sequence shown here is derived from an EMBL/GenBank/DDBJ whole genome shotgun (WGS) entry which is preliminary data.</text>
</comment>
<protein>
    <submittedName>
        <fullName evidence="2">ROK family protein</fullName>
    </submittedName>
</protein>
<name>A0A505DHI5_9ACTN</name>
<dbReference type="InterPro" id="IPR036388">
    <property type="entry name" value="WH-like_DNA-bd_sf"/>
</dbReference>
<dbReference type="OrthoDB" id="5174513at2"/>
<dbReference type="InterPro" id="IPR036390">
    <property type="entry name" value="WH_DNA-bd_sf"/>
</dbReference>
<dbReference type="Proteomes" id="UP000317378">
    <property type="component" value="Unassembled WGS sequence"/>
</dbReference>
<dbReference type="Gene3D" id="3.30.420.40">
    <property type="match status" value="2"/>
</dbReference>
<organism evidence="2 3">
    <name type="scientific">Streptomyces sporangiiformans</name>
    <dbReference type="NCBI Taxonomy" id="2315329"/>
    <lineage>
        <taxon>Bacteria</taxon>
        <taxon>Bacillati</taxon>
        <taxon>Actinomycetota</taxon>
        <taxon>Actinomycetes</taxon>
        <taxon>Kitasatosporales</taxon>
        <taxon>Streptomycetaceae</taxon>
        <taxon>Streptomyces</taxon>
    </lineage>
</organism>
<evidence type="ECO:0000313" key="3">
    <source>
        <dbReference type="Proteomes" id="UP000317378"/>
    </source>
</evidence>
<dbReference type="CDD" id="cd24076">
    <property type="entry name" value="ASKHA_ATPase_ROK_BsXylR-like"/>
    <property type="match status" value="1"/>
</dbReference>
<reference evidence="2 3" key="1">
    <citation type="submission" date="2019-06" db="EMBL/GenBank/DDBJ databases">
        <title>Streptomyces sporangiiformans sp. nov., a novel actinomycete isolated from soil in Mount Song.</title>
        <authorList>
            <person name="Han L."/>
        </authorList>
    </citation>
    <scope>NUCLEOTIDE SEQUENCE [LARGE SCALE GENOMIC DNA]</scope>
    <source>
        <strain evidence="2 3">NEAU-SSA 1</strain>
    </source>
</reference>